<dbReference type="EMBL" id="JAPEVG010000255">
    <property type="protein sequence ID" value="KAJ8472552.1"/>
    <property type="molecule type" value="Genomic_DNA"/>
</dbReference>
<evidence type="ECO:0000313" key="15">
    <source>
        <dbReference type="Proteomes" id="UP001215151"/>
    </source>
</evidence>
<dbReference type="AlphaFoldDB" id="A0AAD7X990"/>
<proteinExistence type="inferred from homology"/>
<comment type="catalytic activity">
    <reaction evidence="12">
        <text>small RNA 3'-end nucleotide + S-adenosyl-L-methionine = small RNA 3'-end 2'-O-methylnucleotide + S-adenosyl-L-homocysteine + H(+)</text>
        <dbReference type="Rhea" id="RHEA:37887"/>
        <dbReference type="Rhea" id="RHEA-COMP:10415"/>
        <dbReference type="Rhea" id="RHEA-COMP:10416"/>
        <dbReference type="ChEBI" id="CHEBI:15378"/>
        <dbReference type="ChEBI" id="CHEBI:57856"/>
        <dbReference type="ChEBI" id="CHEBI:59789"/>
        <dbReference type="ChEBI" id="CHEBI:74896"/>
        <dbReference type="ChEBI" id="CHEBI:74898"/>
        <dbReference type="EC" id="2.1.1.386"/>
    </reaction>
</comment>
<keyword evidence="15" id="KW-1185">Reference proteome</keyword>
<evidence type="ECO:0000256" key="7">
    <source>
        <dbReference type="ARBA" id="ARBA00022723"/>
    </source>
</evidence>
<dbReference type="PANTHER" id="PTHR21404">
    <property type="entry name" value="HEN1"/>
    <property type="match status" value="1"/>
</dbReference>
<keyword evidence="7" id="KW-0479">Metal-binding</keyword>
<dbReference type="GO" id="GO:0030422">
    <property type="term" value="P:siRNA processing"/>
    <property type="evidence" value="ECO:0007669"/>
    <property type="project" value="TreeGrafter"/>
</dbReference>
<evidence type="ECO:0000313" key="14">
    <source>
        <dbReference type="EMBL" id="KAJ8472552.1"/>
    </source>
</evidence>
<evidence type="ECO:0000256" key="13">
    <source>
        <dbReference type="SAM" id="MobiDB-lite"/>
    </source>
</evidence>
<reference evidence="14" key="1">
    <citation type="submission" date="2022-11" db="EMBL/GenBank/DDBJ databases">
        <title>Genome Sequence of Cubamyces cubensis.</title>
        <authorList>
            <person name="Buettner E."/>
        </authorList>
    </citation>
    <scope>NUCLEOTIDE SEQUENCE</scope>
    <source>
        <strain evidence="14">MPL-01</strain>
    </source>
</reference>
<dbReference type="GO" id="GO:0046872">
    <property type="term" value="F:metal ion binding"/>
    <property type="evidence" value="ECO:0007669"/>
    <property type="project" value="UniProtKB-KW"/>
</dbReference>
<dbReference type="Proteomes" id="UP001215151">
    <property type="component" value="Unassembled WGS sequence"/>
</dbReference>
<name>A0AAD7X990_9APHY</name>
<organism evidence="14 15">
    <name type="scientific">Trametes cubensis</name>
    <dbReference type="NCBI Taxonomy" id="1111947"/>
    <lineage>
        <taxon>Eukaryota</taxon>
        <taxon>Fungi</taxon>
        <taxon>Dikarya</taxon>
        <taxon>Basidiomycota</taxon>
        <taxon>Agaricomycotina</taxon>
        <taxon>Agaricomycetes</taxon>
        <taxon>Polyporales</taxon>
        <taxon>Polyporaceae</taxon>
        <taxon>Trametes</taxon>
    </lineage>
</organism>
<keyword evidence="4" id="KW-0489">Methyltransferase</keyword>
<evidence type="ECO:0000256" key="10">
    <source>
        <dbReference type="ARBA" id="ARBA00023158"/>
    </source>
</evidence>
<dbReference type="GO" id="GO:0090486">
    <property type="term" value="F:small RNA 2'-O-methyltransferase activity"/>
    <property type="evidence" value="ECO:0007669"/>
    <property type="project" value="UniProtKB-EC"/>
</dbReference>
<comment type="cofactor">
    <cofactor evidence="1">
        <name>Mg(2+)</name>
        <dbReference type="ChEBI" id="CHEBI:18420"/>
    </cofactor>
</comment>
<comment type="similarity">
    <text evidence="2">Belongs to the methyltransferase superfamily. HEN1 family.</text>
</comment>
<dbReference type="GO" id="GO:0005737">
    <property type="term" value="C:cytoplasm"/>
    <property type="evidence" value="ECO:0007669"/>
    <property type="project" value="TreeGrafter"/>
</dbReference>
<gene>
    <name evidence="14" type="ORF">ONZ51_g8431</name>
</gene>
<evidence type="ECO:0000256" key="1">
    <source>
        <dbReference type="ARBA" id="ARBA00001946"/>
    </source>
</evidence>
<evidence type="ECO:0000256" key="4">
    <source>
        <dbReference type="ARBA" id="ARBA00022603"/>
    </source>
</evidence>
<protein>
    <recommendedName>
        <fullName evidence="3">Small RNA 2'-O-methyltransferase</fullName>
        <ecNumber evidence="11">2.1.1.386</ecNumber>
    </recommendedName>
</protein>
<evidence type="ECO:0000256" key="11">
    <source>
        <dbReference type="ARBA" id="ARBA00035025"/>
    </source>
</evidence>
<evidence type="ECO:0000256" key="6">
    <source>
        <dbReference type="ARBA" id="ARBA00022691"/>
    </source>
</evidence>
<evidence type="ECO:0000256" key="5">
    <source>
        <dbReference type="ARBA" id="ARBA00022679"/>
    </source>
</evidence>
<dbReference type="GO" id="GO:0005634">
    <property type="term" value="C:nucleus"/>
    <property type="evidence" value="ECO:0007669"/>
    <property type="project" value="TreeGrafter"/>
</dbReference>
<keyword evidence="10" id="KW-0943">RNA-mediated gene silencing</keyword>
<evidence type="ECO:0000256" key="9">
    <source>
        <dbReference type="ARBA" id="ARBA00022884"/>
    </source>
</evidence>
<dbReference type="PANTHER" id="PTHR21404:SF3">
    <property type="entry name" value="SMALL RNA 2'-O-METHYLTRANSFERASE"/>
    <property type="match status" value="1"/>
</dbReference>
<feature type="compositionally biased region" description="Acidic residues" evidence="13">
    <location>
        <begin position="430"/>
        <end position="442"/>
    </location>
</feature>
<dbReference type="GO" id="GO:0003723">
    <property type="term" value="F:RNA binding"/>
    <property type="evidence" value="ECO:0007669"/>
    <property type="project" value="UniProtKB-KW"/>
</dbReference>
<dbReference type="Gene3D" id="3.40.50.150">
    <property type="entry name" value="Vaccinia Virus protein VP39"/>
    <property type="match status" value="1"/>
</dbReference>
<evidence type="ECO:0000256" key="2">
    <source>
        <dbReference type="ARBA" id="ARBA00009026"/>
    </source>
</evidence>
<feature type="region of interest" description="Disordered" evidence="13">
    <location>
        <begin position="392"/>
        <end position="473"/>
    </location>
</feature>
<dbReference type="InterPro" id="IPR026610">
    <property type="entry name" value="Hen1"/>
</dbReference>
<dbReference type="InterPro" id="IPR029063">
    <property type="entry name" value="SAM-dependent_MTases_sf"/>
</dbReference>
<keyword evidence="5" id="KW-0808">Transferase</keyword>
<sequence>MCQSDDAQELPVTFRPELYLQRRGWVLDIMRREGITEVLDIGCGEGELLSCLCNPAPWLAPPPPDVLPTIDADATPTSTDGEIARELHKGILHPVRIAGLDVSRADLEYAVEATRRRTPGSGAYALWHDPVRWEPLEAKIWEGSLAVVNPEFVGVECIVSTEVIEHLPEDVLQAFAPTIFGVYHPRIVLLTTPSYTFNARFTAPDAPIAARSGWPDPTKRTARIFRHHDHKFEWTVEEFAQWSQEVDEWGRDEALGWASQVAAFKRREGREWEERRAKQVDELGILERTTVQGGHQLLATHHHPPHEAARRPQPLDVVGELVVSKMIQFREASIPLRELWFDDAVAVACGGWVDWLIRAVRQYDGLCLGKEALISGDPGEAVVRLEPSLQDLIPPASQASPPDTDEVGDPWNAFSDDDDADEVRVATDEGHEEESGWGEPDVEWDREAAAKFSVDTRWGDPQGDDWSCSSEWT</sequence>
<evidence type="ECO:0000256" key="8">
    <source>
        <dbReference type="ARBA" id="ARBA00022842"/>
    </source>
</evidence>
<comment type="caution">
    <text evidence="14">The sequence shown here is derived from an EMBL/GenBank/DDBJ whole genome shotgun (WGS) entry which is preliminary data.</text>
</comment>
<dbReference type="SUPFAM" id="SSF53335">
    <property type="entry name" value="S-adenosyl-L-methionine-dependent methyltransferases"/>
    <property type="match status" value="1"/>
</dbReference>
<keyword evidence="9" id="KW-0694">RNA-binding</keyword>
<keyword evidence="6" id="KW-0949">S-adenosyl-L-methionine</keyword>
<dbReference type="EC" id="2.1.1.386" evidence="11"/>
<accession>A0AAD7X990</accession>
<dbReference type="GO" id="GO:0001510">
    <property type="term" value="P:RNA methylation"/>
    <property type="evidence" value="ECO:0007669"/>
    <property type="project" value="InterPro"/>
</dbReference>
<evidence type="ECO:0000256" key="12">
    <source>
        <dbReference type="ARBA" id="ARBA00048418"/>
    </source>
</evidence>
<keyword evidence="8" id="KW-0460">Magnesium</keyword>
<evidence type="ECO:0000256" key="3">
    <source>
        <dbReference type="ARBA" id="ARBA00021330"/>
    </source>
</evidence>